<accession>A0ABR1B243</accession>
<feature type="region of interest" description="Disordered" evidence="1">
    <location>
        <begin position="17"/>
        <end position="37"/>
    </location>
</feature>
<evidence type="ECO:0000256" key="1">
    <source>
        <dbReference type="SAM" id="MobiDB-lite"/>
    </source>
</evidence>
<keyword evidence="3" id="KW-1185">Reference proteome</keyword>
<reference evidence="2 3" key="1">
    <citation type="submission" date="2023-09" db="EMBL/GenBank/DDBJ databases">
        <title>Genomes of two closely related lineages of the louse Polyplax serrata with different host specificities.</title>
        <authorList>
            <person name="Martinu J."/>
            <person name="Tarabai H."/>
            <person name="Stefka J."/>
            <person name="Hypsa V."/>
        </authorList>
    </citation>
    <scope>NUCLEOTIDE SEQUENCE [LARGE SCALE GENOMIC DNA]</scope>
    <source>
        <strain evidence="2">98ZLc_SE</strain>
    </source>
</reference>
<proteinExistence type="predicted"/>
<gene>
    <name evidence="2" type="ORF">RUM44_004188</name>
</gene>
<evidence type="ECO:0000313" key="3">
    <source>
        <dbReference type="Proteomes" id="UP001359485"/>
    </source>
</evidence>
<protein>
    <submittedName>
        <fullName evidence="2">Uncharacterized protein</fullName>
    </submittedName>
</protein>
<name>A0ABR1B243_POLSC</name>
<comment type="caution">
    <text evidence="2">The sequence shown here is derived from an EMBL/GenBank/DDBJ whole genome shotgun (WGS) entry which is preliminary data.</text>
</comment>
<dbReference type="Proteomes" id="UP001359485">
    <property type="component" value="Unassembled WGS sequence"/>
</dbReference>
<dbReference type="EMBL" id="JAWJWF010000004">
    <property type="protein sequence ID" value="KAK6633581.1"/>
    <property type="molecule type" value="Genomic_DNA"/>
</dbReference>
<organism evidence="2 3">
    <name type="scientific">Polyplax serrata</name>
    <name type="common">Common mouse louse</name>
    <dbReference type="NCBI Taxonomy" id="468196"/>
    <lineage>
        <taxon>Eukaryota</taxon>
        <taxon>Metazoa</taxon>
        <taxon>Ecdysozoa</taxon>
        <taxon>Arthropoda</taxon>
        <taxon>Hexapoda</taxon>
        <taxon>Insecta</taxon>
        <taxon>Pterygota</taxon>
        <taxon>Neoptera</taxon>
        <taxon>Paraneoptera</taxon>
        <taxon>Psocodea</taxon>
        <taxon>Troctomorpha</taxon>
        <taxon>Phthiraptera</taxon>
        <taxon>Anoplura</taxon>
        <taxon>Polyplacidae</taxon>
        <taxon>Polyplax</taxon>
    </lineage>
</organism>
<sequence length="80" mass="8699">MKATAFYPRVLLDSPAKPGCSPGRSSSWNIGGSGQLRGSAPRCTKAYLSRILKSLRILQQVKNRLSEKCDRSTGTDVSNE</sequence>
<evidence type="ECO:0000313" key="2">
    <source>
        <dbReference type="EMBL" id="KAK6633581.1"/>
    </source>
</evidence>